<dbReference type="InterPro" id="IPR011990">
    <property type="entry name" value="TPR-like_helical_dom_sf"/>
</dbReference>
<reference evidence="2 3" key="2">
    <citation type="submission" date="2019-09" db="EMBL/GenBank/DDBJ databases">
        <title>Complete Genome Sequence and Methylome Analysis of free living Spirochaetas.</title>
        <authorList>
            <person name="Leshcheva N."/>
            <person name="Mikheeva N."/>
        </authorList>
    </citation>
    <scope>NUCLEOTIDE SEQUENCE [LARGE SCALE GENOMIC DNA]</scope>
    <source>
        <strain evidence="2 3">P</strain>
    </source>
</reference>
<protein>
    <recommendedName>
        <fullName evidence="4">Tetratricopeptide repeat protein</fullName>
    </recommendedName>
</protein>
<evidence type="ECO:0000313" key="3">
    <source>
        <dbReference type="Proteomes" id="UP000323824"/>
    </source>
</evidence>
<dbReference type="RefSeq" id="WP_149569042.1">
    <property type="nucleotide sequence ID" value="NZ_CP035807.1"/>
</dbReference>
<evidence type="ECO:0008006" key="4">
    <source>
        <dbReference type="Google" id="ProtNLM"/>
    </source>
</evidence>
<name>A0A5C1QFH9_9SPIO</name>
<keyword evidence="1" id="KW-1133">Transmembrane helix</keyword>
<dbReference type="EMBL" id="CP035807">
    <property type="protein sequence ID" value="QEN05809.1"/>
    <property type="molecule type" value="Genomic_DNA"/>
</dbReference>
<dbReference type="OrthoDB" id="357238at2"/>
<evidence type="ECO:0000313" key="2">
    <source>
        <dbReference type="EMBL" id="QEN05809.1"/>
    </source>
</evidence>
<reference evidence="2 3" key="1">
    <citation type="submission" date="2019-02" db="EMBL/GenBank/DDBJ databases">
        <authorList>
            <person name="Fomenkov A."/>
            <person name="Dubinina G."/>
            <person name="Grabovich M."/>
            <person name="Vincze T."/>
            <person name="Roberts R.J."/>
        </authorList>
    </citation>
    <scope>NUCLEOTIDE SEQUENCE [LARGE SCALE GENOMIC DNA]</scope>
    <source>
        <strain evidence="2 3">P</strain>
    </source>
</reference>
<keyword evidence="3" id="KW-1185">Reference proteome</keyword>
<gene>
    <name evidence="2" type="ORF">EW093_14225</name>
</gene>
<feature type="transmembrane region" description="Helical" evidence="1">
    <location>
        <begin position="140"/>
        <end position="165"/>
    </location>
</feature>
<keyword evidence="1" id="KW-0812">Transmembrane</keyword>
<sequence>MSKKPKEIKLGQLYLNRGEYSRVIRLLEPKVPLFLENKDFYPILGKAFFYTGDYAGSKLYFDRGQKIHWDIESSLYLAVLGLKRRDFNSAIRIWLDILDEDPSNKIAQKGLTTLKKYSTMDDLESFIHSKKLDKLVPRKLLLPTRGTIVSLIIVSVLVLFSVLFVKLDLAEHFINLNISKNNLNEDRVGVMDFSLESLDKNYLDFEKQSIYTFSSAQIEEYFKTASLLFKQEKDNLVLSYLNLIKYSNANETIKKKAELLSGYLVEPEWTSYSDEIEYFDVANNIYQYEGCIVKWKGRLSNLEIKDKKIHFSFLVGYENGKVLDGVIPVELNENVKIQENQPIEVLGKVVLRNNTFYLEAKTVMQYIVKN</sequence>
<proteinExistence type="predicted"/>
<organism evidence="2 3">
    <name type="scientific">Thiospirochaeta perfilievii</name>
    <dbReference type="NCBI Taxonomy" id="252967"/>
    <lineage>
        <taxon>Bacteria</taxon>
        <taxon>Pseudomonadati</taxon>
        <taxon>Spirochaetota</taxon>
        <taxon>Spirochaetia</taxon>
        <taxon>Spirochaetales</taxon>
        <taxon>Spirochaetaceae</taxon>
        <taxon>Thiospirochaeta</taxon>
    </lineage>
</organism>
<evidence type="ECO:0000256" key="1">
    <source>
        <dbReference type="SAM" id="Phobius"/>
    </source>
</evidence>
<keyword evidence="1" id="KW-0472">Membrane</keyword>
<dbReference type="Proteomes" id="UP000323824">
    <property type="component" value="Chromosome"/>
</dbReference>
<dbReference type="AlphaFoldDB" id="A0A5C1QFH9"/>
<accession>A0A5C1QFH9</accession>
<dbReference type="Gene3D" id="1.25.40.10">
    <property type="entry name" value="Tetratricopeptide repeat domain"/>
    <property type="match status" value="1"/>
</dbReference>
<dbReference type="SUPFAM" id="SSF48452">
    <property type="entry name" value="TPR-like"/>
    <property type="match status" value="1"/>
</dbReference>
<dbReference type="KEGG" id="sper:EW093_14225"/>